<dbReference type="EMBL" id="LGRX02019809">
    <property type="protein sequence ID" value="KAK3258119.1"/>
    <property type="molecule type" value="Genomic_DNA"/>
</dbReference>
<dbReference type="Proteomes" id="UP001190700">
    <property type="component" value="Unassembled WGS sequence"/>
</dbReference>
<name>A0AAE0FEJ9_9CHLO</name>
<evidence type="ECO:0000313" key="2">
    <source>
        <dbReference type="Proteomes" id="UP001190700"/>
    </source>
</evidence>
<dbReference type="AlphaFoldDB" id="A0AAE0FEJ9"/>
<organism evidence="1 2">
    <name type="scientific">Cymbomonas tetramitiformis</name>
    <dbReference type="NCBI Taxonomy" id="36881"/>
    <lineage>
        <taxon>Eukaryota</taxon>
        <taxon>Viridiplantae</taxon>
        <taxon>Chlorophyta</taxon>
        <taxon>Pyramimonadophyceae</taxon>
        <taxon>Pyramimonadales</taxon>
        <taxon>Pyramimonadaceae</taxon>
        <taxon>Cymbomonas</taxon>
    </lineage>
</organism>
<feature type="non-terminal residue" evidence="1">
    <location>
        <position position="1"/>
    </location>
</feature>
<comment type="caution">
    <text evidence="1">The sequence shown here is derived from an EMBL/GenBank/DDBJ whole genome shotgun (WGS) entry which is preliminary data.</text>
</comment>
<accession>A0AAE0FEJ9</accession>
<proteinExistence type="predicted"/>
<keyword evidence="2" id="KW-1185">Reference proteome</keyword>
<reference evidence="1 2" key="1">
    <citation type="journal article" date="2015" name="Genome Biol. Evol.">
        <title>Comparative Genomics of a Bacterivorous Green Alga Reveals Evolutionary Causalities and Consequences of Phago-Mixotrophic Mode of Nutrition.</title>
        <authorList>
            <person name="Burns J.A."/>
            <person name="Paasch A."/>
            <person name="Narechania A."/>
            <person name="Kim E."/>
        </authorList>
    </citation>
    <scope>NUCLEOTIDE SEQUENCE [LARGE SCALE GENOMIC DNA]</scope>
    <source>
        <strain evidence="1 2">PLY_AMNH</strain>
    </source>
</reference>
<sequence length="135" mass="15010">GPLPTTEFCFTFTIEDFVDVTNMQLLNYNEATSEVDYITVNWESVTSEGFEVCGFTCDDFCDAYKDCGSCTTNGKGACGWCNATQSCQQSEYSVYCASYFSESYGTNELEAWLAPSCPPTSQSPYSWRSASQRSF</sequence>
<evidence type="ECO:0000313" key="1">
    <source>
        <dbReference type="EMBL" id="KAK3258119.1"/>
    </source>
</evidence>
<gene>
    <name evidence="1" type="ORF">CYMTET_32821</name>
</gene>
<protein>
    <submittedName>
        <fullName evidence="1">Uncharacterized protein</fullName>
    </submittedName>
</protein>